<evidence type="ECO:0000256" key="1">
    <source>
        <dbReference type="SAM" id="MobiDB-lite"/>
    </source>
</evidence>
<organism evidence="2 3">
    <name type="scientific">Pycnoporus cinnabarinus</name>
    <name type="common">Cinnabar-red polypore</name>
    <name type="synonym">Trametes cinnabarina</name>
    <dbReference type="NCBI Taxonomy" id="5643"/>
    <lineage>
        <taxon>Eukaryota</taxon>
        <taxon>Fungi</taxon>
        <taxon>Dikarya</taxon>
        <taxon>Basidiomycota</taxon>
        <taxon>Agaricomycotina</taxon>
        <taxon>Agaricomycetes</taxon>
        <taxon>Polyporales</taxon>
        <taxon>Polyporaceae</taxon>
        <taxon>Trametes</taxon>
    </lineage>
</organism>
<feature type="compositionally biased region" description="Basic and acidic residues" evidence="1">
    <location>
        <begin position="332"/>
        <end position="342"/>
    </location>
</feature>
<dbReference type="STRING" id="5643.A0A060SAU8"/>
<feature type="compositionally biased region" description="Basic and acidic residues" evidence="1">
    <location>
        <begin position="316"/>
        <end position="325"/>
    </location>
</feature>
<proteinExistence type="predicted"/>
<evidence type="ECO:0000313" key="3">
    <source>
        <dbReference type="Proteomes" id="UP000029665"/>
    </source>
</evidence>
<accession>A0A060SAU8</accession>
<dbReference type="AlphaFoldDB" id="A0A060SAU8"/>
<dbReference type="OrthoDB" id="3257444at2759"/>
<gene>
    <name evidence="2" type="ORF">BN946_scf184742.g2</name>
</gene>
<reference evidence="2" key="1">
    <citation type="submission" date="2014-01" db="EMBL/GenBank/DDBJ databases">
        <title>The genome of the white-rot fungus Pycnoporus cinnabarinus: a basidiomycete model with a versatile arsenal for lignocellulosic biomass breakdown.</title>
        <authorList>
            <person name="Levasseur A."/>
            <person name="Lomascolo A."/>
            <person name="Ruiz-Duenas F.J."/>
            <person name="Uzan E."/>
            <person name="Piumi F."/>
            <person name="Kues U."/>
            <person name="Ram A.F.J."/>
            <person name="Murat C."/>
            <person name="Haon M."/>
            <person name="Benoit I."/>
            <person name="Arfi Y."/>
            <person name="Chevret D."/>
            <person name="Drula E."/>
            <person name="Kwon M.J."/>
            <person name="Gouret P."/>
            <person name="Lesage-Meessen L."/>
            <person name="Lombard V."/>
            <person name="Mariette J."/>
            <person name="Noirot C."/>
            <person name="Park J."/>
            <person name="Patyshakuliyeva A."/>
            <person name="Wieneger R.A.B."/>
            <person name="Wosten H.A.B."/>
            <person name="Martin F."/>
            <person name="Coutinho P.M."/>
            <person name="de Vries R."/>
            <person name="Martinez A.T."/>
            <person name="Klopp C."/>
            <person name="Pontarotti P."/>
            <person name="Henrissat B."/>
            <person name="Record E."/>
        </authorList>
    </citation>
    <scope>NUCLEOTIDE SEQUENCE [LARGE SCALE GENOMIC DNA]</scope>
    <source>
        <strain evidence="2">BRFM137</strain>
    </source>
</reference>
<dbReference type="EMBL" id="CCBP010000042">
    <property type="protein sequence ID" value="CDO69404.1"/>
    <property type="molecule type" value="Genomic_DNA"/>
</dbReference>
<protein>
    <submittedName>
        <fullName evidence="2">Uncharacterized protein</fullName>
    </submittedName>
</protein>
<evidence type="ECO:0000313" key="2">
    <source>
        <dbReference type="EMBL" id="CDO69404.1"/>
    </source>
</evidence>
<feature type="region of interest" description="Disordered" evidence="1">
    <location>
        <begin position="365"/>
        <end position="394"/>
    </location>
</feature>
<sequence>MADQFNPPVRPPMPACGHVTAPTFDPEQPRTLRRFFQDLETLFERSGVKADHQKKEWVVRYLPIDVAELCKSLPEYYADNKSYDDFCQAIIVLYPGASNEQKYSIADVENLVVRCTKSAIANISELSASYREFFAMTSYLIDKLKLPDHYPDDPYTLEQVYNAAKFVLHGTLSSTSSSLQSANASSGGLVKTEEIAPILRYLVQAIAEQPSNHGYGGNGFAGPHYQPNVPPPPPPRFPNAPYPQQDARPMNNNNNFCYYFQPGNQAAQLFFVVAPKTPPTVTNFHLTTNECINQLERELFAFERNLSPHMSIQAPCREEHREVDSGNRSATKSRETRREHRVTSQTDGQGTKECRASLQATATAIETSTPVEGGQPDSMQCSPTMRPAPEQSESAAHSEHPFAKVCDTTYALPKACNFGAPPVKMKESDHDPAYCTQAPIHNPKVDEEIFVRSMKAPVISLLPKELLSIAPEVRAKYHKAVMPKRVPMMKTIAFTQFTEEFGEDCEDADDAKPFLSTVTCDGEALEPGGYVLPDPYEVYLCNIAPEDNPKSLVIAKESHALRSIVGLMANKEYVEGVMGLYGHCDC</sequence>
<comment type="caution">
    <text evidence="2">The sequence shown here is derived from an EMBL/GenBank/DDBJ whole genome shotgun (WGS) entry which is preliminary data.</text>
</comment>
<name>A0A060SAU8_PYCCI</name>
<dbReference type="HOGENOM" id="CLU_003921_7_2_1"/>
<feature type="region of interest" description="Disordered" evidence="1">
    <location>
        <begin position="316"/>
        <end position="353"/>
    </location>
</feature>
<dbReference type="OMA" id="CNIAPED"/>
<keyword evidence="3" id="KW-1185">Reference proteome</keyword>
<dbReference type="Proteomes" id="UP000029665">
    <property type="component" value="Unassembled WGS sequence"/>
</dbReference>